<feature type="transmembrane region" description="Helical" evidence="1">
    <location>
        <begin position="180"/>
        <end position="201"/>
    </location>
</feature>
<feature type="transmembrane region" description="Helical" evidence="1">
    <location>
        <begin position="321"/>
        <end position="342"/>
    </location>
</feature>
<dbReference type="RefSeq" id="XP_008872494.1">
    <property type="nucleotide sequence ID" value="XM_008874272.1"/>
</dbReference>
<feature type="transmembrane region" description="Helical" evidence="1">
    <location>
        <begin position="409"/>
        <end position="429"/>
    </location>
</feature>
<keyword evidence="1" id="KW-1133">Transmembrane helix</keyword>
<dbReference type="GO" id="GO:0022857">
    <property type="term" value="F:transmembrane transporter activity"/>
    <property type="evidence" value="ECO:0007669"/>
    <property type="project" value="InterPro"/>
</dbReference>
<feature type="transmembrane region" description="Helical" evidence="1">
    <location>
        <begin position="54"/>
        <end position="75"/>
    </location>
</feature>
<dbReference type="OrthoDB" id="541403at2759"/>
<feature type="transmembrane region" description="Helical" evidence="1">
    <location>
        <begin position="150"/>
        <end position="168"/>
    </location>
</feature>
<dbReference type="AlphaFoldDB" id="A0A024TZJ1"/>
<dbReference type="VEuPathDB" id="FungiDB:H310_08498"/>
<proteinExistence type="predicted"/>
<accession>A0A024TZJ1</accession>
<feature type="transmembrane region" description="Helical" evidence="1">
    <location>
        <begin position="286"/>
        <end position="309"/>
    </location>
</feature>
<dbReference type="InterPro" id="IPR011701">
    <property type="entry name" value="MFS"/>
</dbReference>
<feature type="transmembrane region" description="Helical" evidence="1">
    <location>
        <begin position="435"/>
        <end position="458"/>
    </location>
</feature>
<dbReference type="eggNOG" id="ENOG502QPTK">
    <property type="taxonomic scope" value="Eukaryota"/>
</dbReference>
<evidence type="ECO:0008006" key="3">
    <source>
        <dbReference type="Google" id="ProtNLM"/>
    </source>
</evidence>
<dbReference type="Gene3D" id="1.20.1250.20">
    <property type="entry name" value="MFS general substrate transporter like domains"/>
    <property type="match status" value="2"/>
</dbReference>
<dbReference type="InterPro" id="IPR036259">
    <property type="entry name" value="MFS_trans_sf"/>
</dbReference>
<reference evidence="2" key="1">
    <citation type="submission" date="2013-12" db="EMBL/GenBank/DDBJ databases">
        <title>The Genome Sequence of Aphanomyces invadans NJM9701.</title>
        <authorList>
            <consortium name="The Broad Institute Genomics Platform"/>
            <person name="Russ C."/>
            <person name="Tyler B."/>
            <person name="van West P."/>
            <person name="Dieguez-Uribeondo J."/>
            <person name="Young S.K."/>
            <person name="Zeng Q."/>
            <person name="Gargeya S."/>
            <person name="Fitzgerald M."/>
            <person name="Abouelleil A."/>
            <person name="Alvarado L."/>
            <person name="Chapman S.B."/>
            <person name="Gainer-Dewar J."/>
            <person name="Goldberg J."/>
            <person name="Griggs A."/>
            <person name="Gujja S."/>
            <person name="Hansen M."/>
            <person name="Howarth C."/>
            <person name="Imamovic A."/>
            <person name="Ireland A."/>
            <person name="Larimer J."/>
            <person name="McCowan C."/>
            <person name="Murphy C."/>
            <person name="Pearson M."/>
            <person name="Poon T.W."/>
            <person name="Priest M."/>
            <person name="Roberts A."/>
            <person name="Saif S."/>
            <person name="Shea T."/>
            <person name="Sykes S."/>
            <person name="Wortman J."/>
            <person name="Nusbaum C."/>
            <person name="Birren B."/>
        </authorList>
    </citation>
    <scope>NUCLEOTIDE SEQUENCE [LARGE SCALE GENOMIC DNA]</scope>
    <source>
        <strain evidence="2">NJM9701</strain>
    </source>
</reference>
<dbReference type="SUPFAM" id="SSF103473">
    <property type="entry name" value="MFS general substrate transporter"/>
    <property type="match status" value="1"/>
</dbReference>
<name>A0A024TZJ1_9STRA</name>
<gene>
    <name evidence="2" type="ORF">H310_08498</name>
</gene>
<sequence>MATIAQVAAYVKRIEHNVWLAYVYTLFFWSCRSILLDQVLAAYVYVLTGSNEPVGLVSGINGLVRLVVAIPGGYASDWLRRDTVLKVAGALGLVCVAMSMTSYLLGHMLLLYIAYGCWGAYFALQRPALEAIFADSVPQGERELPFTIKFMLMNVSGMVGPLASVVFFQWYGDLWSLSGLQWVLCGGLAVGTPGIVSLFFFNDDLACENLRPHQAASTAEPTRNQRALSYIDDSGDLAQVEEIPTEPVTTIAGEASPLLEADNQTAVVDLDTINTFLWLGPRHVPVILFCTDFIMYNGSGLSLVFLPLFLQNEYGLSPSSVNFLVLVQQVLVLAATSLAQVVSKKVGDIETVVSTRILAAAILMAFTYGESLWVEIVLFVLRTAIMRSSQPLRSSILMDHVRKEWRGRWNALESLTMFCFCGTSAVGGYLVEAYGYRTCFFVTSVIWFIGLMLEFVLVPIIRTERKLRHVAQPTKIVMLA</sequence>
<dbReference type="GeneID" id="20085548"/>
<organism evidence="2">
    <name type="scientific">Aphanomyces invadans</name>
    <dbReference type="NCBI Taxonomy" id="157072"/>
    <lineage>
        <taxon>Eukaryota</taxon>
        <taxon>Sar</taxon>
        <taxon>Stramenopiles</taxon>
        <taxon>Oomycota</taxon>
        <taxon>Saprolegniomycetes</taxon>
        <taxon>Saprolegniales</taxon>
        <taxon>Verrucalvaceae</taxon>
        <taxon>Aphanomyces</taxon>
    </lineage>
</organism>
<dbReference type="PANTHER" id="PTHR23525">
    <property type="entry name" value="TRANSPORTER, PUTATIVE-RELATED"/>
    <property type="match status" value="1"/>
</dbReference>
<feature type="transmembrane region" description="Helical" evidence="1">
    <location>
        <begin position="87"/>
        <end position="105"/>
    </location>
</feature>
<dbReference type="PANTHER" id="PTHR23525:SF1">
    <property type="entry name" value="NODULIN-LIKE DOMAIN-CONTAINING PROTEIN"/>
    <property type="match status" value="1"/>
</dbReference>
<feature type="transmembrane region" description="Helical" evidence="1">
    <location>
        <begin position="21"/>
        <end position="48"/>
    </location>
</feature>
<protein>
    <recommendedName>
        <fullName evidence="3">Major facilitator superfamily (MFS) profile domain-containing protein</fullName>
    </recommendedName>
</protein>
<dbReference type="Pfam" id="PF07690">
    <property type="entry name" value="MFS_1"/>
    <property type="match status" value="2"/>
</dbReference>
<dbReference type="EMBL" id="KI913968">
    <property type="protein sequence ID" value="ETV99066.1"/>
    <property type="molecule type" value="Genomic_DNA"/>
</dbReference>
<keyword evidence="1" id="KW-0472">Membrane</keyword>
<evidence type="ECO:0000313" key="2">
    <source>
        <dbReference type="EMBL" id="ETV99066.1"/>
    </source>
</evidence>
<evidence type="ECO:0000256" key="1">
    <source>
        <dbReference type="SAM" id="Phobius"/>
    </source>
</evidence>
<keyword evidence="1" id="KW-0812">Transmembrane</keyword>